<dbReference type="SUPFAM" id="SSF49899">
    <property type="entry name" value="Concanavalin A-like lectins/glucanases"/>
    <property type="match status" value="1"/>
</dbReference>
<dbReference type="InterPro" id="IPR036322">
    <property type="entry name" value="WD40_repeat_dom_sf"/>
</dbReference>
<dbReference type="PROSITE" id="PS51783">
    <property type="entry name" value="PH_BEACH"/>
    <property type="match status" value="1"/>
</dbReference>
<feature type="domain" description="BEACH" evidence="4">
    <location>
        <begin position="2319"/>
        <end position="2632"/>
    </location>
</feature>
<dbReference type="SMART" id="SM01026">
    <property type="entry name" value="Beach"/>
    <property type="match status" value="1"/>
</dbReference>
<dbReference type="Gene3D" id="2.30.29.30">
    <property type="entry name" value="Pleckstrin-homology domain (PH domain)/Phosphotyrosine-binding domain (PTB)"/>
    <property type="match status" value="1"/>
</dbReference>
<proteinExistence type="predicted"/>
<dbReference type="InterPro" id="IPR001680">
    <property type="entry name" value="WD40_rpt"/>
</dbReference>
<accession>A0A6G0X1N4</accession>
<dbReference type="PANTHER" id="PTHR13743:SF112">
    <property type="entry name" value="BEACH DOMAIN-CONTAINING PROTEIN"/>
    <property type="match status" value="1"/>
</dbReference>
<protein>
    <recommendedName>
        <fullName evidence="8">BEACH domain-containing protein</fullName>
    </recommendedName>
</protein>
<dbReference type="CDD" id="cd06071">
    <property type="entry name" value="Beach"/>
    <property type="match status" value="1"/>
</dbReference>
<evidence type="ECO:0000256" key="3">
    <source>
        <dbReference type="PROSITE-ProRule" id="PRU00221"/>
    </source>
</evidence>
<dbReference type="Gene3D" id="2.130.10.10">
    <property type="entry name" value="YVTN repeat-like/Quinoprotein amine dehydrogenase"/>
    <property type="match status" value="1"/>
</dbReference>
<dbReference type="Gene3D" id="1.25.10.10">
    <property type="entry name" value="Leucine-rich Repeat Variant"/>
    <property type="match status" value="1"/>
</dbReference>
<dbReference type="Pfam" id="PF20425">
    <property type="entry name" value="Neurobeachin"/>
    <property type="match status" value="1"/>
</dbReference>
<dbReference type="Gene3D" id="1.10.1540.10">
    <property type="entry name" value="BEACH domain"/>
    <property type="match status" value="1"/>
</dbReference>
<comment type="caution">
    <text evidence="6">The sequence shown here is derived from an EMBL/GenBank/DDBJ whole genome shotgun (WGS) entry which is preliminary data.</text>
</comment>
<dbReference type="InterPro" id="IPR036372">
    <property type="entry name" value="BEACH_dom_sf"/>
</dbReference>
<organism evidence="6 7">
    <name type="scientific">Aphanomyces euteiches</name>
    <dbReference type="NCBI Taxonomy" id="100861"/>
    <lineage>
        <taxon>Eukaryota</taxon>
        <taxon>Sar</taxon>
        <taxon>Stramenopiles</taxon>
        <taxon>Oomycota</taxon>
        <taxon>Saprolegniomycetes</taxon>
        <taxon>Saprolegniales</taxon>
        <taxon>Verrucalvaceae</taxon>
        <taxon>Aphanomyces</taxon>
    </lineage>
</organism>
<dbReference type="VEuPathDB" id="FungiDB:AeMF1_016192"/>
<dbReference type="InterPro" id="IPR031570">
    <property type="entry name" value="NBEA/BDCP_DUF4704"/>
</dbReference>
<dbReference type="SUPFAM" id="SSF81837">
    <property type="entry name" value="BEACH domain"/>
    <property type="match status" value="1"/>
</dbReference>
<keyword evidence="2" id="KW-0677">Repeat</keyword>
<feature type="repeat" description="WD" evidence="3">
    <location>
        <begin position="2765"/>
        <end position="2806"/>
    </location>
</feature>
<dbReference type="PROSITE" id="PS50197">
    <property type="entry name" value="BEACH"/>
    <property type="match status" value="1"/>
</dbReference>
<dbReference type="Pfam" id="PF16057">
    <property type="entry name" value="DUF4800"/>
    <property type="match status" value="1"/>
</dbReference>
<dbReference type="SMART" id="SM00320">
    <property type="entry name" value="WD40"/>
    <property type="match status" value="3"/>
</dbReference>
<dbReference type="SUPFAM" id="SSF50978">
    <property type="entry name" value="WD40 repeat-like"/>
    <property type="match status" value="1"/>
</dbReference>
<evidence type="ECO:0000256" key="1">
    <source>
        <dbReference type="ARBA" id="ARBA00022574"/>
    </source>
</evidence>
<dbReference type="GO" id="GO:0005829">
    <property type="term" value="C:cytosol"/>
    <property type="evidence" value="ECO:0007669"/>
    <property type="project" value="TreeGrafter"/>
</dbReference>
<dbReference type="InterPro" id="IPR015943">
    <property type="entry name" value="WD40/YVTN_repeat-like_dom_sf"/>
</dbReference>
<sequence>MATTTTEIEMSLVNDDSSLVDEALSSNLTGFVLSQRRKLTISDLLDAPASSSSMNRDDTSSQKPINDYGGARWKAFRELWTTYAHLVDRPSSFDEETLSFLGNIELLQETFHDNETSTGDWPVGALDLVLLQLTHAIEEHTPQLPLLVRIVSRALRWRRNQAVMLRTFPNLLVQLGTALQSWFVDSKVPSDTLEDVVLHWISMLDACLVRSRTFEWTEWANSDIPIILDNMNRSTQARKTSRDDSYIVNAFDIVNHAWLEFFLSSSKIPATSLLQLPEQTMPQFEAMDVSLIDCILHVVYHTRRTLPMVQIQLSLLSLLGAYFCVRRSTLRALDLPPSALLSLFDLLLQDSIQPADVSSITSETKFARLIVLVALEACQASTTSLWHILGEKLFLLTSTFQQIQEMALKVASDKVESASSGEIPCTHWIAIENCCDAPVWDAENSASPLEWCALCQEKIHHWLVPGLLTSCPPGVPHNSATRVLDVACHCYQALFDSLFVVFASQTFGLESPGEKTASAFLEQIVLVAIEVLKLSRTIHYGMSIELHAIAFLRRIIDYNFGVVFPVMYETRAWTTLLHHQLLFSRPQPQLTKPIQTTSDVLVAGLSEGGSRSHVYAHAILSSLFILVATTASDWTEDIVHQVLGDLLLHEYNALYTYSIVRILSKVESTDPTLKTAIFAPRCYSTLVVLLQVLNQWPRPLGSIMWVARLSTLELLHRWVTSNLSASTSVLKREFTSHQCQRHEPIESFSQQTLLPCLFDLLYERPCVPLTLEMFFMLLQGAVSLMFDKIDDSSSERFDFFRSNLFQTFTQSISELISHVGDSTDETVAKMVECMDKLLMNNFRKELQVLLRDCAAFVHLTNLLHSRQYIGTSAHIEITRLVVHTLTLLMAKNRESKAEFRMLMVAARDDLDRAAYEPLVHVFLAAEKSSPSWETMDTVWNMMLDSDPSICRIRNPDAVPVFFSLFPYCTPSVQRQCLLQFKTLFLPSAFDVLNRSMCCWVQPGTMDQLLDSLEAGIHLPEVVDLIVEIGWHSIGVRQLKRIFRLLQQPAMSSVVAPLVDALYYMIQGHNRIEQPSRFFFFDGNQSGLELPPFTLPTRGFTFQTWFRLEDRVNHSPVLRNGIVEYHTPDHELITPIALETNRWYCISIVHVSGSFRLRSEASIFINGELAWIADVALVDLDGPIAHGNVGCSIIDTSNGQYKIGLCGLMLMGSIYFFKKPLPSDQIEQMYRLGPDAVLFRKEFEWAVDIAWSYNPSVWEGQYFLDSSSNFQDTVSLQTAARRMDGTYHIFTRNAADVLDCIGGIAVLFPLFAQFDAQESLDLNANVLKLFCAVLKNNSSNQRFMMEYQGFLVTGYLLSRVSPKHMTLQALNTMHALVVDEGLPFQTQALKFWLADFSLWVFTPLDIQVHVVKILQRLVLDYPAIGDSILTVRKVLDDLRLFYWFTPPAEIWEKEGSEALLSPSHFEKQESKFNQREWINPDTKASVASHLHEDERIVVRTELLTLVEIICRRRNDLDSDEVSALCGFLSFSGDEHQKADILSVLLKLLQTLSLTSRQSLIELLGQEARKHMQESDLITEQIFNLEPSSSFGMALEGVDILFALVLSRSNLSDSLKLQAFQLVTLFLTHGSSWAQFESPTTSTYLLCATEYIETCDKLAPLCYELLVGGSYTDKETEDSCYIERPSVIPALLTTLLSCQPHVCLDVVQNIVNLLESSQRNISLFPPHPRLHVALMVRYSDIVHVQTCLNLISLVAVHHMRSKQDGWEIVHSYLASIDSLVSSRALAYQLKCHFIVQVLTNLISDQVKSPVQVKSSKWQYLSQDSDRQKWYILYSNMWHLAFLVEYDILERTHWNNDQDDSSWDVVSSLIDILQKLDMIYWLRFPVDVERTAHTWLPQKGGMVRVVVNLLVSTLKMPQALIYMRRYVFNDMFPHSSNDPLIVRLIVDMVEQFRYSLQSVEIHESQYQLIKDLVRRHKGMLQLRLLDSNERELHETIVVEDDELLALLQNETQLNIQWSIWDTVMKKEEDNMWLNEVHLQRVLAASKSAFTLVKWEMMSKLCKRARYNARVMDTVFSSSIHHERSVWKTMSDTHEKQRMTASHTWQRILRSLTNERGPWGQESDGERQSISCWKLDNAENHMRQRLKLKRYYNAKEIPLPLSPKPLLLSQEAQISLATELLQAKALAAYNEDFYRKYKLEVLDEEEEEENSPGQSSMKRDGMSESVFECELIAKTKVMPGQLQITQVHLTLVLESKKKPKKYLLQDLINVYFRQYQFQPCAMEFFFRDGKSLFLNLHSRKECQNVDQCIRSQQPPRLWPLAGRNPRQLFDRSNMTDLWVERKISNFDYLMHLNSIAGRTYNDLAQYPIFPWVLADYESDKLDLTNPASFRNLERPIAVQSEQSFSFFTERYKVLEMEYQRSLKGPRSIDDMPQLPPFHYGTHYSSSAFVIGFLIRLQPFMNYHLRLQGGKIDHADRLFHSIDAAYKSCTTNPSDVRELIPEFFYLPDFLTNSHNDPLGVKQNGDVVHHVELPPWAKNSPEEFIRLHRLALESEYVSLNLHHWIDLIFGYKQRPPLFGGTSHAVTSCNVYFHLTYAGAVDLESLKRTDPHLYETTLRQIDCFGQTPPQLLFRPHPKRFLAQDLIMPIFQSLSLVGYPRTRISRFRQPLLFFAVEGDIIIGIDTNRNVGVHKYRELPPDHEPPFQLASQPSTVYSIGVPFATHAVTTYAETAMHLSNVLFASYRKHVFSCGHWDHSIRMTHVETGQTVQTLMRHHDVVTCIALSEDGEYLVSGSSDNTVVVWTMAAKSDTMSPCHTLYGHDDSITCVAVSTSYDLVISSSRDGTLIVHTLSNGRYLRTIRPVKEAARNQPARLTWVGLSSMGQIVTYCETFSTLYLYSINGKCLTSTVVDQKLQAFLLPKDGQSLVVGGRGQSVIVYRLHDMHILLEFDWGNTASRSFQSPIHSLAVSKDEMHLFVGLGTGEVCIYTPNAEYLRDRLQNRLTNLGF</sequence>
<gene>
    <name evidence="6" type="ORF">Ae201684_009303</name>
</gene>
<dbReference type="InterPro" id="IPR011989">
    <property type="entry name" value="ARM-like"/>
</dbReference>
<dbReference type="InterPro" id="IPR023362">
    <property type="entry name" value="PH-BEACH_dom"/>
</dbReference>
<reference evidence="6 7" key="1">
    <citation type="submission" date="2019-07" db="EMBL/GenBank/DDBJ databases">
        <title>Genomics analysis of Aphanomyces spp. identifies a new class of oomycete effector associated with host adaptation.</title>
        <authorList>
            <person name="Gaulin E."/>
        </authorList>
    </citation>
    <scope>NUCLEOTIDE SEQUENCE [LARGE SCALE GENOMIC DNA]</scope>
    <source>
        <strain evidence="6 7">ATCC 201684</strain>
    </source>
</reference>
<evidence type="ECO:0000259" key="5">
    <source>
        <dbReference type="PROSITE" id="PS51783"/>
    </source>
</evidence>
<dbReference type="PANTHER" id="PTHR13743">
    <property type="entry name" value="BEIGE/BEACH-RELATED"/>
    <property type="match status" value="1"/>
</dbReference>
<keyword evidence="7" id="KW-1185">Reference proteome</keyword>
<dbReference type="Pfam" id="PF02138">
    <property type="entry name" value="Beach"/>
    <property type="match status" value="1"/>
</dbReference>
<name>A0A6G0X1N4_9STRA</name>
<evidence type="ECO:0000313" key="6">
    <source>
        <dbReference type="EMBL" id="KAF0733731.1"/>
    </source>
</evidence>
<dbReference type="SUPFAM" id="SSF50729">
    <property type="entry name" value="PH domain-like"/>
    <property type="match status" value="1"/>
</dbReference>
<feature type="domain" description="BEACH-type PH" evidence="5">
    <location>
        <begin position="2214"/>
        <end position="2306"/>
    </location>
</feature>
<dbReference type="InterPro" id="IPR046851">
    <property type="entry name" value="NBCH_WD40"/>
</dbReference>
<dbReference type="Pfam" id="PF20426">
    <property type="entry name" value="NBCH_WD40"/>
    <property type="match status" value="1"/>
</dbReference>
<evidence type="ECO:0008006" key="8">
    <source>
        <dbReference type="Google" id="ProtNLM"/>
    </source>
</evidence>
<evidence type="ECO:0000259" key="4">
    <source>
        <dbReference type="PROSITE" id="PS50197"/>
    </source>
</evidence>
<dbReference type="GO" id="GO:0008104">
    <property type="term" value="P:intracellular protein localization"/>
    <property type="evidence" value="ECO:0007669"/>
    <property type="project" value="TreeGrafter"/>
</dbReference>
<dbReference type="GO" id="GO:0019901">
    <property type="term" value="F:protein kinase binding"/>
    <property type="evidence" value="ECO:0007669"/>
    <property type="project" value="TreeGrafter"/>
</dbReference>
<dbReference type="GO" id="GO:0016020">
    <property type="term" value="C:membrane"/>
    <property type="evidence" value="ECO:0007669"/>
    <property type="project" value="TreeGrafter"/>
</dbReference>
<dbReference type="Proteomes" id="UP000481153">
    <property type="component" value="Unassembled WGS sequence"/>
</dbReference>
<dbReference type="Pfam" id="PF15787">
    <property type="entry name" value="DUF4704"/>
    <property type="match status" value="1"/>
</dbReference>
<dbReference type="InterPro" id="IPR000409">
    <property type="entry name" value="BEACH_dom"/>
</dbReference>
<feature type="repeat" description="WD" evidence="3">
    <location>
        <begin position="2811"/>
        <end position="2852"/>
    </location>
</feature>
<dbReference type="InterPro" id="IPR011993">
    <property type="entry name" value="PH-like_dom_sf"/>
</dbReference>
<evidence type="ECO:0000256" key="2">
    <source>
        <dbReference type="ARBA" id="ARBA00022737"/>
    </source>
</evidence>
<dbReference type="InterPro" id="IPR013320">
    <property type="entry name" value="ConA-like_dom_sf"/>
</dbReference>
<dbReference type="InterPro" id="IPR050865">
    <property type="entry name" value="BEACH_Domain"/>
</dbReference>
<dbReference type="Pfam" id="PF14844">
    <property type="entry name" value="PH_BEACH"/>
    <property type="match status" value="1"/>
</dbReference>
<dbReference type="EMBL" id="VJMJ01000119">
    <property type="protein sequence ID" value="KAF0733731.1"/>
    <property type="molecule type" value="Genomic_DNA"/>
</dbReference>
<dbReference type="InterPro" id="IPR046852">
    <property type="entry name" value="Neurobeachin_a-sol"/>
</dbReference>
<dbReference type="PROSITE" id="PS50082">
    <property type="entry name" value="WD_REPEATS_2"/>
    <property type="match status" value="2"/>
</dbReference>
<dbReference type="PROSITE" id="PS50294">
    <property type="entry name" value="WD_REPEATS_REGION"/>
    <property type="match status" value="1"/>
</dbReference>
<evidence type="ECO:0000313" key="7">
    <source>
        <dbReference type="Proteomes" id="UP000481153"/>
    </source>
</evidence>
<dbReference type="FunFam" id="1.10.1540.10:FF:000001">
    <property type="entry name" value="neurobeachin isoform X1"/>
    <property type="match status" value="1"/>
</dbReference>
<keyword evidence="1 3" id="KW-0853">WD repeat</keyword>